<dbReference type="EMBL" id="FNDW01000001">
    <property type="protein sequence ID" value="SDH69247.1"/>
    <property type="molecule type" value="Genomic_DNA"/>
</dbReference>
<dbReference type="AlphaFoldDB" id="A0A1G8EH89"/>
<gene>
    <name evidence="1" type="ORF">SAMN05421846_101579</name>
</gene>
<proteinExistence type="predicted"/>
<sequence length="50" mass="5742">MKEMIKRIFLVAFILLVLTAISGFFYMQKHPLEGRKTTGKNLNFSGHVSK</sequence>
<protein>
    <submittedName>
        <fullName evidence="1">Uncharacterized protein</fullName>
    </submittedName>
</protein>
<name>A0A1G8EH89_9FLAO</name>
<keyword evidence="2" id="KW-1185">Reference proteome</keyword>
<dbReference type="STRING" id="311334.SAMN05421846_101579"/>
<dbReference type="RefSeq" id="WP_175443587.1">
    <property type="nucleotide sequence ID" value="NZ_FNDW01000001.1"/>
</dbReference>
<evidence type="ECO:0000313" key="2">
    <source>
        <dbReference type="Proteomes" id="UP000198869"/>
    </source>
</evidence>
<organism evidence="1 2">
    <name type="scientific">Chryseobacterium taeanense</name>
    <dbReference type="NCBI Taxonomy" id="311334"/>
    <lineage>
        <taxon>Bacteria</taxon>
        <taxon>Pseudomonadati</taxon>
        <taxon>Bacteroidota</taxon>
        <taxon>Flavobacteriia</taxon>
        <taxon>Flavobacteriales</taxon>
        <taxon>Weeksellaceae</taxon>
        <taxon>Chryseobacterium group</taxon>
        <taxon>Chryseobacterium</taxon>
    </lineage>
</organism>
<dbReference type="Proteomes" id="UP000198869">
    <property type="component" value="Unassembled WGS sequence"/>
</dbReference>
<reference evidence="2" key="1">
    <citation type="submission" date="2016-10" db="EMBL/GenBank/DDBJ databases">
        <authorList>
            <person name="Varghese N."/>
            <person name="Submissions S."/>
        </authorList>
    </citation>
    <scope>NUCLEOTIDE SEQUENCE [LARGE SCALE GENOMIC DNA]</scope>
    <source>
        <strain evidence="2">DSM 17071</strain>
    </source>
</reference>
<accession>A0A1G8EH89</accession>
<evidence type="ECO:0000313" key="1">
    <source>
        <dbReference type="EMBL" id="SDH69247.1"/>
    </source>
</evidence>